<reference evidence="1" key="1">
    <citation type="journal article" date="2015" name="Nature">
        <title>Complex archaea that bridge the gap between prokaryotes and eukaryotes.</title>
        <authorList>
            <person name="Spang A."/>
            <person name="Saw J.H."/>
            <person name="Jorgensen S.L."/>
            <person name="Zaremba-Niedzwiedzka K."/>
            <person name="Martijn J."/>
            <person name="Lind A.E."/>
            <person name="van Eijk R."/>
            <person name="Schleper C."/>
            <person name="Guy L."/>
            <person name="Ettema T.J."/>
        </authorList>
    </citation>
    <scope>NUCLEOTIDE SEQUENCE</scope>
</reference>
<accession>A0A0F9FAQ7</accession>
<gene>
    <name evidence="1" type="ORF">LCGC14_2265950</name>
</gene>
<protein>
    <submittedName>
        <fullName evidence="1">Uncharacterized protein</fullName>
    </submittedName>
</protein>
<feature type="non-terminal residue" evidence="1">
    <location>
        <position position="1"/>
    </location>
</feature>
<name>A0A0F9FAQ7_9ZZZZ</name>
<evidence type="ECO:0000313" key="1">
    <source>
        <dbReference type="EMBL" id="KKL54390.1"/>
    </source>
</evidence>
<sequence length="67" mass="7067">EISAAASGFAIALMTYAPDGMDRDKALECIREARMWANSAIALDGKIGWPLYTPEPTPLPASSGEGL</sequence>
<dbReference type="EMBL" id="LAZR01031217">
    <property type="protein sequence ID" value="KKL54390.1"/>
    <property type="molecule type" value="Genomic_DNA"/>
</dbReference>
<organism evidence="1">
    <name type="scientific">marine sediment metagenome</name>
    <dbReference type="NCBI Taxonomy" id="412755"/>
    <lineage>
        <taxon>unclassified sequences</taxon>
        <taxon>metagenomes</taxon>
        <taxon>ecological metagenomes</taxon>
    </lineage>
</organism>
<dbReference type="AlphaFoldDB" id="A0A0F9FAQ7"/>
<proteinExistence type="predicted"/>
<comment type="caution">
    <text evidence="1">The sequence shown here is derived from an EMBL/GenBank/DDBJ whole genome shotgun (WGS) entry which is preliminary data.</text>
</comment>